<evidence type="ECO:0000259" key="3">
    <source>
        <dbReference type="PROSITE" id="PS50137"/>
    </source>
</evidence>
<dbReference type="AlphaFoldDB" id="A0AAD8DJT9"/>
<evidence type="ECO:0000256" key="2">
    <source>
        <dbReference type="SAM" id="MobiDB-lite"/>
    </source>
</evidence>
<keyword evidence="5" id="KW-1185">Reference proteome</keyword>
<dbReference type="Proteomes" id="UP001231518">
    <property type="component" value="Unassembled WGS sequence"/>
</dbReference>
<sequence>MFASEASTCRARAVLARAPHMHPISALNELGAPFRFTDLGKVGEEHSPYFIVEVTVADMRFEGWGHSKREARASAARACLAALLARAGRVLPAPSPHQDFTSDEPHRFPGECTH</sequence>
<feature type="region of interest" description="Disordered" evidence="2">
    <location>
        <begin position="93"/>
        <end position="114"/>
    </location>
</feature>
<protein>
    <recommendedName>
        <fullName evidence="3">DRBM domain-containing protein</fullName>
    </recommendedName>
</protein>
<evidence type="ECO:0000313" key="5">
    <source>
        <dbReference type="Proteomes" id="UP001231518"/>
    </source>
</evidence>
<dbReference type="SMART" id="SM00358">
    <property type="entry name" value="DSRM"/>
    <property type="match status" value="1"/>
</dbReference>
<dbReference type="SUPFAM" id="SSF54768">
    <property type="entry name" value="dsRNA-binding domain-like"/>
    <property type="match status" value="1"/>
</dbReference>
<dbReference type="GO" id="GO:0010468">
    <property type="term" value="P:regulation of gene expression"/>
    <property type="evidence" value="ECO:0007669"/>
    <property type="project" value="UniProtKB-ARBA"/>
</dbReference>
<dbReference type="InterPro" id="IPR014720">
    <property type="entry name" value="dsRBD_dom"/>
</dbReference>
<evidence type="ECO:0000256" key="1">
    <source>
        <dbReference type="PROSITE-ProRule" id="PRU00266"/>
    </source>
</evidence>
<dbReference type="PROSITE" id="PS50137">
    <property type="entry name" value="DS_RBD"/>
    <property type="match status" value="1"/>
</dbReference>
<dbReference type="GO" id="GO:0003723">
    <property type="term" value="F:RNA binding"/>
    <property type="evidence" value="ECO:0007669"/>
    <property type="project" value="UniProtKB-UniRule"/>
</dbReference>
<reference evidence="4" key="1">
    <citation type="submission" date="2023-03" db="EMBL/GenBank/DDBJ databases">
        <title>Chromosome-level genomes of two armyworms, Mythimna separata and Mythimna loreyi, provide insights into the biosynthesis and reception of sex pheromones.</title>
        <authorList>
            <person name="Zhao H."/>
        </authorList>
    </citation>
    <scope>NUCLEOTIDE SEQUENCE</scope>
    <source>
        <strain evidence="4">BeijingLab</strain>
        <tissue evidence="4">Pupa</tissue>
    </source>
</reference>
<dbReference type="CDD" id="cd00048">
    <property type="entry name" value="DSRM_SF"/>
    <property type="match status" value="1"/>
</dbReference>
<dbReference type="Pfam" id="PF00035">
    <property type="entry name" value="dsrm"/>
    <property type="match status" value="1"/>
</dbReference>
<name>A0AAD8DJT9_MYTSE</name>
<keyword evidence="1" id="KW-0694">RNA-binding</keyword>
<dbReference type="Gene3D" id="3.30.160.20">
    <property type="match status" value="1"/>
</dbReference>
<proteinExistence type="predicted"/>
<feature type="domain" description="DRBM" evidence="3">
    <location>
        <begin position="34"/>
        <end position="85"/>
    </location>
</feature>
<feature type="compositionally biased region" description="Basic and acidic residues" evidence="2">
    <location>
        <begin position="103"/>
        <end position="114"/>
    </location>
</feature>
<accession>A0AAD8DJT9</accession>
<organism evidence="4 5">
    <name type="scientific">Mythimna separata</name>
    <name type="common">Oriental armyworm</name>
    <name type="synonym">Pseudaletia separata</name>
    <dbReference type="NCBI Taxonomy" id="271217"/>
    <lineage>
        <taxon>Eukaryota</taxon>
        <taxon>Metazoa</taxon>
        <taxon>Ecdysozoa</taxon>
        <taxon>Arthropoda</taxon>
        <taxon>Hexapoda</taxon>
        <taxon>Insecta</taxon>
        <taxon>Pterygota</taxon>
        <taxon>Neoptera</taxon>
        <taxon>Endopterygota</taxon>
        <taxon>Lepidoptera</taxon>
        <taxon>Glossata</taxon>
        <taxon>Ditrysia</taxon>
        <taxon>Noctuoidea</taxon>
        <taxon>Noctuidae</taxon>
        <taxon>Noctuinae</taxon>
        <taxon>Hadenini</taxon>
        <taxon>Mythimna</taxon>
    </lineage>
</organism>
<comment type="caution">
    <text evidence="4">The sequence shown here is derived from an EMBL/GenBank/DDBJ whole genome shotgun (WGS) entry which is preliminary data.</text>
</comment>
<dbReference type="EMBL" id="JARGEI010000047">
    <property type="protein sequence ID" value="KAJ8703581.1"/>
    <property type="molecule type" value="Genomic_DNA"/>
</dbReference>
<evidence type="ECO:0000313" key="4">
    <source>
        <dbReference type="EMBL" id="KAJ8703581.1"/>
    </source>
</evidence>
<gene>
    <name evidence="4" type="ORF">PYW07_017514</name>
</gene>